<evidence type="ECO:0000256" key="3">
    <source>
        <dbReference type="ARBA" id="ARBA00023186"/>
    </source>
</evidence>
<dbReference type="PANTHER" id="PTHR13675">
    <property type="entry name" value="LYR MOTIF-CONTAINING PROTEIN 2"/>
    <property type="match status" value="1"/>
</dbReference>
<evidence type="ECO:0000256" key="4">
    <source>
        <dbReference type="ARBA" id="ARBA00025715"/>
    </source>
</evidence>
<proteinExistence type="inferred from homology"/>
<protein>
    <submittedName>
        <fullName evidence="6">Heat shock</fullName>
    </submittedName>
</protein>
<evidence type="ECO:0000256" key="1">
    <source>
        <dbReference type="ARBA" id="ARBA00004305"/>
    </source>
</evidence>
<dbReference type="InterPro" id="IPR008011">
    <property type="entry name" value="Complex1_LYR_dom"/>
</dbReference>
<dbReference type="InterPro" id="IPR045295">
    <property type="entry name" value="Complex1_LYR_SDHAF1_LYRM8"/>
</dbReference>
<evidence type="ECO:0000313" key="7">
    <source>
        <dbReference type="Proteomes" id="UP000217199"/>
    </source>
</evidence>
<dbReference type="STRING" id="2282107.A0A286UCA8"/>
<gene>
    <name evidence="6" type="ORF">PNOK_0726000</name>
</gene>
<dbReference type="AlphaFoldDB" id="A0A286UCA8"/>
<organism evidence="6 7">
    <name type="scientific">Pyrrhoderma noxium</name>
    <dbReference type="NCBI Taxonomy" id="2282107"/>
    <lineage>
        <taxon>Eukaryota</taxon>
        <taxon>Fungi</taxon>
        <taxon>Dikarya</taxon>
        <taxon>Basidiomycota</taxon>
        <taxon>Agaricomycotina</taxon>
        <taxon>Agaricomycetes</taxon>
        <taxon>Hymenochaetales</taxon>
        <taxon>Hymenochaetaceae</taxon>
        <taxon>Pyrrhoderma</taxon>
    </lineage>
</organism>
<evidence type="ECO:0000313" key="6">
    <source>
        <dbReference type="EMBL" id="PAV17196.1"/>
    </source>
</evidence>
<comment type="caution">
    <text evidence="6">The sequence shown here is derived from an EMBL/GenBank/DDBJ whole genome shotgun (WGS) entry which is preliminary data.</text>
</comment>
<sequence>MAIRRSGLQKDVLALYRRALRLIPTKPADTQHKFYAYIRYTFHQNARNISPRDIHAIEHLMRVGKRQIEHLETNSVKDCWIAKEAQNWISKYPGRHRMYTTLAQKLGGDNKISN</sequence>
<comment type="subcellular location">
    <subcellularLocation>
        <location evidence="1">Mitochondrion matrix</location>
    </subcellularLocation>
</comment>
<dbReference type="FunCoup" id="A0A286UCA8">
    <property type="interactions" value="131"/>
</dbReference>
<name>A0A286UCA8_9AGAM</name>
<dbReference type="InParanoid" id="A0A286UCA8"/>
<comment type="similarity">
    <text evidence="4">Belongs to the complex I LYR family. SDHAF1 subfamily.</text>
</comment>
<reference evidence="6 7" key="1">
    <citation type="journal article" date="2017" name="Mol. Ecol.">
        <title>Comparative and population genomic landscape of Phellinus noxius: A hypervariable fungus causing root rot in trees.</title>
        <authorList>
            <person name="Chung C.L."/>
            <person name="Lee T.J."/>
            <person name="Akiba M."/>
            <person name="Lee H.H."/>
            <person name="Kuo T.H."/>
            <person name="Liu D."/>
            <person name="Ke H.M."/>
            <person name="Yokoi T."/>
            <person name="Roa M.B."/>
            <person name="Lu M.J."/>
            <person name="Chang Y.Y."/>
            <person name="Ann P.J."/>
            <person name="Tsai J.N."/>
            <person name="Chen C.Y."/>
            <person name="Tzean S.S."/>
            <person name="Ota Y."/>
            <person name="Hattori T."/>
            <person name="Sahashi N."/>
            <person name="Liou R.F."/>
            <person name="Kikuchi T."/>
            <person name="Tsai I.J."/>
        </authorList>
    </citation>
    <scope>NUCLEOTIDE SEQUENCE [LARGE SCALE GENOMIC DNA]</scope>
    <source>
        <strain evidence="6 7">FFPRI411160</strain>
    </source>
</reference>
<keyword evidence="3" id="KW-0143">Chaperone</keyword>
<dbReference type="CDD" id="cd20268">
    <property type="entry name" value="Complex1_LYR_SDHAF1_LYRM8"/>
    <property type="match status" value="1"/>
</dbReference>
<dbReference type="Pfam" id="PF05347">
    <property type="entry name" value="Complex1_LYR"/>
    <property type="match status" value="1"/>
</dbReference>
<evidence type="ECO:0000259" key="5">
    <source>
        <dbReference type="Pfam" id="PF05347"/>
    </source>
</evidence>
<dbReference type="GO" id="GO:0034553">
    <property type="term" value="P:mitochondrial respiratory chain complex II assembly"/>
    <property type="evidence" value="ECO:0007669"/>
    <property type="project" value="InterPro"/>
</dbReference>
<evidence type="ECO:0000256" key="2">
    <source>
        <dbReference type="ARBA" id="ARBA00023128"/>
    </source>
</evidence>
<accession>A0A286UCA8</accession>
<feature type="domain" description="Complex 1 LYR protein" evidence="5">
    <location>
        <begin position="11"/>
        <end position="69"/>
    </location>
</feature>
<dbReference type="EMBL" id="NBII01000007">
    <property type="protein sequence ID" value="PAV17196.1"/>
    <property type="molecule type" value="Genomic_DNA"/>
</dbReference>
<dbReference type="Proteomes" id="UP000217199">
    <property type="component" value="Unassembled WGS sequence"/>
</dbReference>
<keyword evidence="6" id="KW-0346">Stress response</keyword>
<keyword evidence="7" id="KW-1185">Reference proteome</keyword>
<keyword evidence="2" id="KW-0496">Mitochondrion</keyword>
<dbReference type="PANTHER" id="PTHR13675:SF1">
    <property type="entry name" value="SUCCINATE DEHYDROGENASE ASSEMBLY FACTOR 1, MITOCHONDRIAL"/>
    <property type="match status" value="1"/>
</dbReference>
<dbReference type="OrthoDB" id="273010at2759"/>
<dbReference type="GO" id="GO:0005759">
    <property type="term" value="C:mitochondrial matrix"/>
    <property type="evidence" value="ECO:0007669"/>
    <property type="project" value="UniProtKB-SubCell"/>
</dbReference>